<protein>
    <submittedName>
        <fullName evidence="2">Uncharacterized protein</fullName>
    </submittedName>
</protein>
<dbReference type="EMBL" id="JAVDTX010000001">
    <property type="protein sequence ID" value="MDR6844034.1"/>
    <property type="molecule type" value="Genomic_DNA"/>
</dbReference>
<dbReference type="RefSeq" id="WP_310004013.1">
    <property type="nucleotide sequence ID" value="NZ_JAVDTX010000001.1"/>
</dbReference>
<accession>A0ABU1RZ59</accession>
<evidence type="ECO:0000313" key="3">
    <source>
        <dbReference type="Proteomes" id="UP001261871"/>
    </source>
</evidence>
<reference evidence="2 3" key="1">
    <citation type="submission" date="2023-07" db="EMBL/GenBank/DDBJ databases">
        <title>Sorghum-associated microbial communities from plants grown in Nebraska, USA.</title>
        <authorList>
            <person name="Schachtman D."/>
        </authorList>
    </citation>
    <scope>NUCLEOTIDE SEQUENCE [LARGE SCALE GENOMIC DNA]</scope>
    <source>
        <strain evidence="2 3">BE124</strain>
    </source>
</reference>
<gene>
    <name evidence="2" type="ORF">J2W95_000714</name>
</gene>
<evidence type="ECO:0000256" key="1">
    <source>
        <dbReference type="SAM" id="Phobius"/>
    </source>
</evidence>
<organism evidence="2 3">
    <name type="scientific">Flavobacterium granuli</name>
    <dbReference type="NCBI Taxonomy" id="280093"/>
    <lineage>
        <taxon>Bacteria</taxon>
        <taxon>Pseudomonadati</taxon>
        <taxon>Bacteroidota</taxon>
        <taxon>Flavobacteriia</taxon>
        <taxon>Flavobacteriales</taxon>
        <taxon>Flavobacteriaceae</taxon>
        <taxon>Flavobacterium</taxon>
    </lineage>
</organism>
<keyword evidence="1" id="KW-1133">Transmembrane helix</keyword>
<keyword evidence="1" id="KW-0472">Membrane</keyword>
<keyword evidence="3" id="KW-1185">Reference proteome</keyword>
<sequence length="234" mass="26431">MKKSVIENQFKEKISAREITPSKASWDRLDAMLTVAEKPKRNFKWMYIAASFFGFLLIGTLYFNQNKKETIITNDDAIVVNEPKIIPELKVTPAKINLTKKEEEIKAKEVQLASIETKPKVNPDSVLFNEIENKVAEKEIVQEQQIPIINQKAEQKIVPTKPKYVNADELLASVDNASLKKSSAVAKTNVKVNSNELLTQVDGELDLTFREKAIKTVNQNFKAAKLALSNRNSE</sequence>
<dbReference type="Proteomes" id="UP001261871">
    <property type="component" value="Unassembled WGS sequence"/>
</dbReference>
<feature type="transmembrane region" description="Helical" evidence="1">
    <location>
        <begin position="45"/>
        <end position="63"/>
    </location>
</feature>
<evidence type="ECO:0000313" key="2">
    <source>
        <dbReference type="EMBL" id="MDR6844034.1"/>
    </source>
</evidence>
<keyword evidence="1" id="KW-0812">Transmembrane</keyword>
<proteinExistence type="predicted"/>
<comment type="caution">
    <text evidence="2">The sequence shown here is derived from an EMBL/GenBank/DDBJ whole genome shotgun (WGS) entry which is preliminary data.</text>
</comment>
<name>A0ABU1RZ59_9FLAO</name>